<dbReference type="InterPro" id="IPR037237">
    <property type="entry name" value="IlvD/EDD_N"/>
</dbReference>
<dbReference type="PROSITE" id="PS00886">
    <property type="entry name" value="ILVD_EDD_1"/>
    <property type="match status" value="1"/>
</dbReference>
<dbReference type="InterPro" id="IPR020558">
    <property type="entry name" value="DiOHA_6PGluconate_deHydtase_CS"/>
</dbReference>
<dbReference type="OrthoDB" id="9807077at2"/>
<comment type="similarity">
    <text evidence="1">Belongs to the IlvD/Edd family.</text>
</comment>
<dbReference type="SUPFAM" id="SSF143975">
    <property type="entry name" value="IlvD/EDD N-terminal domain-like"/>
    <property type="match status" value="1"/>
</dbReference>
<dbReference type="Pfam" id="PF24877">
    <property type="entry name" value="ILV_EDD_C"/>
    <property type="match status" value="1"/>
</dbReference>
<dbReference type="RefSeq" id="WP_075713114.1">
    <property type="nucleotide sequence ID" value="NZ_MJIE01000001.1"/>
</dbReference>
<keyword evidence="7" id="KW-0028">Amino-acid biosynthesis</keyword>
<keyword evidence="11" id="KW-1185">Reference proteome</keyword>
<dbReference type="GO" id="GO:0016836">
    <property type="term" value="F:hydro-lyase activity"/>
    <property type="evidence" value="ECO:0007669"/>
    <property type="project" value="UniProtKB-ARBA"/>
</dbReference>
<name>A0A1Q9JID4_9FIRM</name>
<evidence type="ECO:0000256" key="6">
    <source>
        <dbReference type="ARBA" id="ARBA00023239"/>
    </source>
</evidence>
<sequence length="581" mass="62513">MTKKFDKKTEGQNASWVRWIWPQSDALRLGMGWDEEDVNKPYILVEDVFGESHPGSIHLNQLAVQIRDGIVSSGGRPASYHVTDICDGCAQGHDGMNYVLAQREAIADMVQIHGSVHPWDGLVLVSSCDKSIPAHLIAAARLNLPTVFVPGGSMRPGPYLTDAGRGGAVALGRRQGTMDEFEVGQYIRTGCPSCGACQFMGTASTMQCMAETLGLAPPGSALSPATMNDIRRTARAAGHMVMSLQRKGITAADIMTKAAIRNAIVIHAAIGGSTNAFLHLPALAHALGTPLDISEFDEINRKVPHICNIAPSGKYPSELFWFAGGVPKVQEMLSDMLDLDVMTVTGKPLGENLEMLRRSGFYERGLGYLANYGVSQDEVMFPRDSCAAFGSVAVLRGNIAPEGAVVKYSAVSEKMRYHVGSARVFDSEEACNQAVVDQTIDPGSVLIIRYEGPRGSGMPEMFMTTEAIMNDSKLKDSTVLITDGRFSGATRGPCIGHVSPEAQAGGSIAFVQDGDIIEVNIPDRTLNIIGINGKKETPERIAEILKERSKDFAPKDITSRTGIFRKFSEHAASAVYGAYSD</sequence>
<dbReference type="PANTHER" id="PTHR43661:SF3">
    <property type="entry name" value="D-XYLONATE DEHYDRATASE YAGF-RELATED"/>
    <property type="match status" value="1"/>
</dbReference>
<dbReference type="GO" id="GO:0051537">
    <property type="term" value="F:2 iron, 2 sulfur cluster binding"/>
    <property type="evidence" value="ECO:0007669"/>
    <property type="project" value="UniProtKB-KW"/>
</dbReference>
<evidence type="ECO:0000259" key="8">
    <source>
        <dbReference type="Pfam" id="PF00920"/>
    </source>
</evidence>
<dbReference type="InterPro" id="IPR000581">
    <property type="entry name" value="ILV_EDD_N"/>
</dbReference>
<evidence type="ECO:0000313" key="11">
    <source>
        <dbReference type="Proteomes" id="UP000187404"/>
    </source>
</evidence>
<dbReference type="SUPFAM" id="SSF52016">
    <property type="entry name" value="LeuD/IlvD-like"/>
    <property type="match status" value="1"/>
</dbReference>
<dbReference type="InterPro" id="IPR056740">
    <property type="entry name" value="ILV_EDD_C"/>
</dbReference>
<evidence type="ECO:0000256" key="7">
    <source>
        <dbReference type="ARBA" id="ARBA00023304"/>
    </source>
</evidence>
<dbReference type="Pfam" id="PF00920">
    <property type="entry name" value="ILVD_EDD_N"/>
    <property type="match status" value="1"/>
</dbReference>
<dbReference type="GO" id="GO:0046872">
    <property type="term" value="F:metal ion binding"/>
    <property type="evidence" value="ECO:0007669"/>
    <property type="project" value="UniProtKB-KW"/>
</dbReference>
<dbReference type="FunFam" id="3.50.30.80:FF:000001">
    <property type="entry name" value="Dihydroxy-acid dehydratase"/>
    <property type="match status" value="1"/>
</dbReference>
<protein>
    <submittedName>
        <fullName evidence="10">Dihydroxy-acid dehydratase</fullName>
    </submittedName>
</protein>
<dbReference type="GO" id="GO:0009082">
    <property type="term" value="P:branched-chain amino acid biosynthetic process"/>
    <property type="evidence" value="ECO:0007669"/>
    <property type="project" value="UniProtKB-KW"/>
</dbReference>
<dbReference type="EMBL" id="MJIE01000001">
    <property type="protein sequence ID" value="OLR55963.1"/>
    <property type="molecule type" value="Genomic_DNA"/>
</dbReference>
<keyword evidence="2" id="KW-0001">2Fe-2S</keyword>
<evidence type="ECO:0000256" key="2">
    <source>
        <dbReference type="ARBA" id="ARBA00022714"/>
    </source>
</evidence>
<organism evidence="10 11">
    <name type="scientific">Hornefia porci</name>
    <dbReference type="NCBI Taxonomy" id="2652292"/>
    <lineage>
        <taxon>Bacteria</taxon>
        <taxon>Bacillati</taxon>
        <taxon>Bacillota</taxon>
        <taxon>Clostridia</taxon>
        <taxon>Peptostreptococcales</taxon>
        <taxon>Anaerovoracaceae</taxon>
        <taxon>Hornefia</taxon>
    </lineage>
</organism>
<dbReference type="PANTHER" id="PTHR43661">
    <property type="entry name" value="D-XYLONATE DEHYDRATASE"/>
    <property type="match status" value="1"/>
</dbReference>
<evidence type="ECO:0000256" key="4">
    <source>
        <dbReference type="ARBA" id="ARBA00023004"/>
    </source>
</evidence>
<evidence type="ECO:0000256" key="3">
    <source>
        <dbReference type="ARBA" id="ARBA00022723"/>
    </source>
</evidence>
<gene>
    <name evidence="10" type="ORF">BHK98_07765</name>
</gene>
<dbReference type="GO" id="GO:0005829">
    <property type="term" value="C:cytosol"/>
    <property type="evidence" value="ECO:0007669"/>
    <property type="project" value="TreeGrafter"/>
</dbReference>
<keyword evidence="3" id="KW-0479">Metal-binding</keyword>
<dbReference type="STRING" id="1261640.BHK98_07765"/>
<feature type="domain" description="Dihydroxy-acid/6-phosphogluconate dehydratase C-terminal" evidence="9">
    <location>
        <begin position="386"/>
        <end position="578"/>
    </location>
</feature>
<dbReference type="Proteomes" id="UP000187404">
    <property type="component" value="Unassembled WGS sequence"/>
</dbReference>
<accession>A0A1Q9JID4</accession>
<evidence type="ECO:0000256" key="5">
    <source>
        <dbReference type="ARBA" id="ARBA00023014"/>
    </source>
</evidence>
<keyword evidence="7" id="KW-0100">Branched-chain amino acid biosynthesis</keyword>
<keyword evidence="4" id="KW-0408">Iron</keyword>
<proteinExistence type="inferred from homology"/>
<evidence type="ECO:0000259" key="9">
    <source>
        <dbReference type="Pfam" id="PF24877"/>
    </source>
</evidence>
<evidence type="ECO:0000256" key="1">
    <source>
        <dbReference type="ARBA" id="ARBA00006486"/>
    </source>
</evidence>
<dbReference type="AlphaFoldDB" id="A0A1Q9JID4"/>
<feature type="domain" description="Dihydroxy-acid/6-phosphogluconate dehydratase N-terminal" evidence="8">
    <location>
        <begin position="40"/>
        <end position="352"/>
    </location>
</feature>
<reference evidence="10 11" key="1">
    <citation type="journal article" date="2016" name="Appl. Environ. Microbiol.">
        <title>Function and Phylogeny of Bacterial Butyryl Coenzyme A:Acetate Transferases and Their Diversity in the Proximal Colon of Swine.</title>
        <authorList>
            <person name="Trachsel J."/>
            <person name="Bayles D.O."/>
            <person name="Looft T."/>
            <person name="Levine U.Y."/>
            <person name="Allen H.K."/>
        </authorList>
    </citation>
    <scope>NUCLEOTIDE SEQUENCE [LARGE SCALE GENOMIC DNA]</scope>
    <source>
        <strain evidence="10 11">68-3-10</strain>
    </source>
</reference>
<evidence type="ECO:0000313" key="10">
    <source>
        <dbReference type="EMBL" id="OLR55963.1"/>
    </source>
</evidence>
<comment type="caution">
    <text evidence="10">The sequence shown here is derived from an EMBL/GenBank/DDBJ whole genome shotgun (WGS) entry which is preliminary data.</text>
</comment>
<keyword evidence="6" id="KW-0456">Lyase</keyword>
<keyword evidence="5" id="KW-0411">Iron-sulfur</keyword>
<dbReference type="Gene3D" id="3.50.30.80">
    <property type="entry name" value="IlvD/EDD C-terminal domain-like"/>
    <property type="match status" value="1"/>
</dbReference>
<dbReference type="InterPro" id="IPR042096">
    <property type="entry name" value="Dihydro-acid_dehy_C"/>
</dbReference>